<keyword evidence="3 5" id="KW-0687">Ribonucleoprotein</keyword>
<dbReference type="HAMAP" id="MF_00362">
    <property type="entry name" value="Ribosomal_uL10"/>
    <property type="match status" value="1"/>
</dbReference>
<evidence type="ECO:0000256" key="5">
    <source>
        <dbReference type="HAMAP-Rule" id="MF_00362"/>
    </source>
</evidence>
<dbReference type="GO" id="GO:0006412">
    <property type="term" value="P:translation"/>
    <property type="evidence" value="ECO:0007669"/>
    <property type="project" value="UniProtKB-UniRule"/>
</dbReference>
<accession>A0A6N7W2A0</accession>
<comment type="caution">
    <text evidence="6">The sequence shown here is derived from an EMBL/GenBank/DDBJ whole genome shotgun (WGS) entry which is preliminary data.</text>
</comment>
<dbReference type="GO" id="GO:0070180">
    <property type="term" value="F:large ribosomal subunit rRNA binding"/>
    <property type="evidence" value="ECO:0007669"/>
    <property type="project" value="UniProtKB-UniRule"/>
</dbReference>
<dbReference type="InterPro" id="IPR022973">
    <property type="entry name" value="Ribosomal_uL10_bac"/>
</dbReference>
<name>A0A6N7W2A0_9ACTO</name>
<dbReference type="CDD" id="cd05797">
    <property type="entry name" value="Ribosomal_L10"/>
    <property type="match status" value="1"/>
</dbReference>
<keyword evidence="2 5" id="KW-0689">Ribosomal protein</keyword>
<dbReference type="NCBIfam" id="NF000955">
    <property type="entry name" value="PRK00099.1-1"/>
    <property type="match status" value="1"/>
</dbReference>
<dbReference type="RefSeq" id="WP_154542940.1">
    <property type="nucleotide sequence ID" value="NZ_VULO01000001.1"/>
</dbReference>
<evidence type="ECO:0000256" key="1">
    <source>
        <dbReference type="ARBA" id="ARBA00008889"/>
    </source>
</evidence>
<organism evidence="6 7">
    <name type="scientific">Scrofimicrobium canadense</name>
    <dbReference type="NCBI Taxonomy" id="2652290"/>
    <lineage>
        <taxon>Bacteria</taxon>
        <taxon>Bacillati</taxon>
        <taxon>Actinomycetota</taxon>
        <taxon>Actinomycetes</taxon>
        <taxon>Actinomycetales</taxon>
        <taxon>Actinomycetaceae</taxon>
        <taxon>Scrofimicrobium</taxon>
    </lineage>
</organism>
<proteinExistence type="inferred from homology"/>
<reference evidence="6 7" key="1">
    <citation type="submission" date="2019-08" db="EMBL/GenBank/DDBJ databases">
        <title>In-depth cultivation of the pig gut microbiome towards novel bacterial diversity and tailored functional studies.</title>
        <authorList>
            <person name="Wylensek D."/>
            <person name="Hitch T.C.A."/>
            <person name="Clavel T."/>
        </authorList>
    </citation>
    <scope>NUCLEOTIDE SEQUENCE [LARGE SCALE GENOMIC DNA]</scope>
    <source>
        <strain evidence="6 7">WB03_NA08</strain>
    </source>
</reference>
<keyword evidence="5" id="KW-0694">RNA-binding</keyword>
<keyword evidence="7" id="KW-1185">Reference proteome</keyword>
<dbReference type="GO" id="GO:0005840">
    <property type="term" value="C:ribosome"/>
    <property type="evidence" value="ECO:0007669"/>
    <property type="project" value="UniProtKB-KW"/>
</dbReference>
<evidence type="ECO:0000313" key="6">
    <source>
        <dbReference type="EMBL" id="MSS83415.1"/>
    </source>
</evidence>
<dbReference type="GO" id="GO:1990904">
    <property type="term" value="C:ribonucleoprotein complex"/>
    <property type="evidence" value="ECO:0007669"/>
    <property type="project" value="UniProtKB-KW"/>
</dbReference>
<evidence type="ECO:0000256" key="4">
    <source>
        <dbReference type="ARBA" id="ARBA00035202"/>
    </source>
</evidence>
<evidence type="ECO:0000256" key="2">
    <source>
        <dbReference type="ARBA" id="ARBA00022980"/>
    </source>
</evidence>
<dbReference type="Proteomes" id="UP000470875">
    <property type="component" value="Unassembled WGS sequence"/>
</dbReference>
<sequence>MAKADKEAKISELTDKFRDSSAVLLTEYRGLSVGEMKDLRRALGSDVSYAVVKNTLATLAAKKVGFDFLEEDLNGPTAIAFVGGEPVEAAKALRDFAKANPALVIKSGAMDGQLLTQEGVKQLADLESREVLLAKAAGAMKGKISQAAYAFAALPTKVAQLSQALADKRQDEAA</sequence>
<dbReference type="InterPro" id="IPR001790">
    <property type="entry name" value="Ribosomal_uL10"/>
</dbReference>
<dbReference type="InterPro" id="IPR043141">
    <property type="entry name" value="Ribosomal_uL10-like_sf"/>
</dbReference>
<dbReference type="InterPro" id="IPR047865">
    <property type="entry name" value="Ribosomal_uL10_bac_type"/>
</dbReference>
<evidence type="ECO:0000256" key="3">
    <source>
        <dbReference type="ARBA" id="ARBA00023274"/>
    </source>
</evidence>
<dbReference type="SUPFAM" id="SSF160369">
    <property type="entry name" value="Ribosomal protein L10-like"/>
    <property type="match status" value="1"/>
</dbReference>
<dbReference type="EMBL" id="VULO01000001">
    <property type="protein sequence ID" value="MSS83415.1"/>
    <property type="molecule type" value="Genomic_DNA"/>
</dbReference>
<evidence type="ECO:0000313" key="7">
    <source>
        <dbReference type="Proteomes" id="UP000470875"/>
    </source>
</evidence>
<dbReference type="Pfam" id="PF00466">
    <property type="entry name" value="Ribosomal_L10"/>
    <property type="match status" value="1"/>
</dbReference>
<comment type="subunit">
    <text evidence="5">Part of the ribosomal stalk of the 50S ribosomal subunit. The N-terminus interacts with L11 and the large rRNA to form the base of the stalk. The C-terminus forms an elongated spine to which L12 dimers bind in a sequential fashion forming a multimeric L10(L12)X complex.</text>
</comment>
<protein>
    <recommendedName>
        <fullName evidence="4 5">Large ribosomal subunit protein uL10</fullName>
    </recommendedName>
</protein>
<comment type="function">
    <text evidence="5">Forms part of the ribosomal stalk, playing a central role in the interaction of the ribosome with GTP-bound translation factors.</text>
</comment>
<dbReference type="Gene3D" id="3.30.70.1730">
    <property type="match status" value="1"/>
</dbReference>
<gene>
    <name evidence="5" type="primary">rplJ</name>
    <name evidence="6" type="ORF">FYJ24_01275</name>
</gene>
<comment type="similarity">
    <text evidence="1 5">Belongs to the universal ribosomal protein uL10 family.</text>
</comment>
<dbReference type="AlphaFoldDB" id="A0A6N7W2A0"/>
<dbReference type="PANTHER" id="PTHR11560">
    <property type="entry name" value="39S RIBOSOMAL PROTEIN L10, MITOCHONDRIAL"/>
    <property type="match status" value="1"/>
</dbReference>
<keyword evidence="5" id="KW-0699">rRNA-binding</keyword>